<name>A0ABY4VV50_9BURK</name>
<dbReference type="EMBL" id="CP098736">
    <property type="protein sequence ID" value="USE81166.1"/>
    <property type="molecule type" value="Genomic_DNA"/>
</dbReference>
<organism evidence="2 3">
    <name type="scientific">Cupriavidus gilardii</name>
    <dbReference type="NCBI Taxonomy" id="82541"/>
    <lineage>
        <taxon>Bacteria</taxon>
        <taxon>Pseudomonadati</taxon>
        <taxon>Pseudomonadota</taxon>
        <taxon>Betaproteobacteria</taxon>
        <taxon>Burkholderiales</taxon>
        <taxon>Burkholderiaceae</taxon>
        <taxon>Cupriavidus</taxon>
    </lineage>
</organism>
<protein>
    <submittedName>
        <fullName evidence="2">Uncharacterized protein</fullName>
    </submittedName>
</protein>
<dbReference type="Proteomes" id="UP001056648">
    <property type="component" value="Chromosome 2"/>
</dbReference>
<sequence length="95" mass="10105">MAYGLRVWDASGNLIMDTNYRAGRILGMVDTGGANGAISHAGFATGEPFWIVVSLDVSNAVTKCRPSVSGTTLSWTYDSASGFNNGPCRIFYGVY</sequence>
<accession>A0ABY4VV50</accession>
<dbReference type="RefSeq" id="WP_252252633.1">
    <property type="nucleotide sequence ID" value="NZ_CP098736.1"/>
</dbReference>
<evidence type="ECO:0000313" key="3">
    <source>
        <dbReference type="Proteomes" id="UP001056648"/>
    </source>
</evidence>
<gene>
    <name evidence="2" type="ORF">NDR89_15720</name>
    <name evidence="1" type="ORF">NDR89_19875</name>
</gene>
<reference evidence="2" key="1">
    <citation type="submission" date="2022-06" db="EMBL/GenBank/DDBJ databases">
        <title>Complete genome sequence and characterization of Cupriavidus gilardii QJ1 isolated from contaminating cells.</title>
        <authorList>
            <person name="Qi J."/>
        </authorList>
    </citation>
    <scope>NUCLEOTIDE SEQUENCE</scope>
    <source>
        <strain evidence="2">QJ1</strain>
    </source>
</reference>
<dbReference type="EMBL" id="CP098736">
    <property type="protein sequence ID" value="USE78896.1"/>
    <property type="molecule type" value="Genomic_DNA"/>
</dbReference>
<proteinExistence type="predicted"/>
<evidence type="ECO:0000313" key="2">
    <source>
        <dbReference type="EMBL" id="USE81166.1"/>
    </source>
</evidence>
<keyword evidence="3" id="KW-1185">Reference proteome</keyword>
<evidence type="ECO:0000313" key="1">
    <source>
        <dbReference type="EMBL" id="USE78896.1"/>
    </source>
</evidence>